<evidence type="ECO:0000313" key="2">
    <source>
        <dbReference type="Proteomes" id="UP001203338"/>
    </source>
</evidence>
<organism evidence="1 2">
    <name type="scientific">Parendozoicomonas callyspongiae</name>
    <dbReference type="NCBI Taxonomy" id="2942213"/>
    <lineage>
        <taxon>Bacteria</taxon>
        <taxon>Pseudomonadati</taxon>
        <taxon>Pseudomonadota</taxon>
        <taxon>Gammaproteobacteria</taxon>
        <taxon>Oceanospirillales</taxon>
        <taxon>Endozoicomonadaceae</taxon>
        <taxon>Parendozoicomonas</taxon>
    </lineage>
</organism>
<reference evidence="1 2" key="1">
    <citation type="submission" date="2022-05" db="EMBL/GenBank/DDBJ databases">
        <authorList>
            <person name="Park J.-S."/>
        </authorList>
    </citation>
    <scope>NUCLEOTIDE SEQUENCE [LARGE SCALE GENOMIC DNA]</scope>
    <source>
        <strain evidence="1 2">2012CJ34-2</strain>
    </source>
</reference>
<name>A0ABT0PH86_9GAMM</name>
<sequence length="266" mass="28688">MATSDASARIAVVIDGSSGNFVWDKPVTISKNQSVFIRGTMKENLPVKDKALTYTELTVAPELLFHKSAIICRDNAHLSAQGLSIDLTEADSRAEYQVPFIDTTPAIIPELSDSQIKVHQQDISRLLSGGTVKVSHVDFLYLDPDPNPEYMPAFETTGGGNYRRPVITFSNMGTGPVQTAVAAGLPIVVAASGTSEASAGTLSVVWGYVTGPFHSLANMAYAHPYYAALAIAPPVACGLHRFYKKGTLGWLWGKVPSISKKRYRND</sequence>
<keyword evidence="2" id="KW-1185">Reference proteome</keyword>
<dbReference type="Proteomes" id="UP001203338">
    <property type="component" value="Unassembled WGS sequence"/>
</dbReference>
<comment type="caution">
    <text evidence="1">The sequence shown here is derived from an EMBL/GenBank/DDBJ whole genome shotgun (WGS) entry which is preliminary data.</text>
</comment>
<evidence type="ECO:0000313" key="1">
    <source>
        <dbReference type="EMBL" id="MCL6270616.1"/>
    </source>
</evidence>
<gene>
    <name evidence="1" type="ORF">M3P05_11840</name>
</gene>
<accession>A0ABT0PH86</accession>
<protein>
    <submittedName>
        <fullName evidence="1">Uncharacterized protein</fullName>
    </submittedName>
</protein>
<dbReference type="EMBL" id="JAMFLX010000015">
    <property type="protein sequence ID" value="MCL6270616.1"/>
    <property type="molecule type" value="Genomic_DNA"/>
</dbReference>
<proteinExistence type="predicted"/>
<dbReference type="RefSeq" id="WP_249699870.1">
    <property type="nucleotide sequence ID" value="NZ_JAMFLX010000015.1"/>
</dbReference>